<keyword evidence="3" id="KW-1185">Reference proteome</keyword>
<protein>
    <submittedName>
        <fullName evidence="2">Uncharacterized protein</fullName>
    </submittedName>
</protein>
<dbReference type="EMBL" id="BONV01000018">
    <property type="protein sequence ID" value="GIG81210.1"/>
    <property type="molecule type" value="Genomic_DNA"/>
</dbReference>
<evidence type="ECO:0000256" key="1">
    <source>
        <dbReference type="SAM" id="MobiDB-lite"/>
    </source>
</evidence>
<dbReference type="Proteomes" id="UP000630097">
    <property type="component" value="Unassembled WGS sequence"/>
</dbReference>
<gene>
    <name evidence="2" type="ORF">Pka01_43370</name>
</gene>
<evidence type="ECO:0000313" key="3">
    <source>
        <dbReference type="Proteomes" id="UP000630097"/>
    </source>
</evidence>
<feature type="region of interest" description="Disordered" evidence="1">
    <location>
        <begin position="1"/>
        <end position="57"/>
    </location>
</feature>
<reference evidence="2 3" key="1">
    <citation type="submission" date="2021-01" db="EMBL/GenBank/DDBJ databases">
        <title>Whole genome shotgun sequence of Planotetraspora kaengkrachanensis NBRC 104272.</title>
        <authorList>
            <person name="Komaki H."/>
            <person name="Tamura T."/>
        </authorList>
    </citation>
    <scope>NUCLEOTIDE SEQUENCE [LARGE SCALE GENOMIC DNA]</scope>
    <source>
        <strain evidence="2 3">NBRC 104272</strain>
    </source>
</reference>
<sequence>MFGDPRVGESGTLRRHDGLYRVPQDLAGRHARKARGDEEDADADAALVPGQRLPPFT</sequence>
<comment type="caution">
    <text evidence="2">The sequence shown here is derived from an EMBL/GenBank/DDBJ whole genome shotgun (WGS) entry which is preliminary data.</text>
</comment>
<dbReference type="AlphaFoldDB" id="A0A8J3PUD2"/>
<organism evidence="2 3">
    <name type="scientific">Planotetraspora kaengkrachanensis</name>
    <dbReference type="NCBI Taxonomy" id="575193"/>
    <lineage>
        <taxon>Bacteria</taxon>
        <taxon>Bacillati</taxon>
        <taxon>Actinomycetota</taxon>
        <taxon>Actinomycetes</taxon>
        <taxon>Streptosporangiales</taxon>
        <taxon>Streptosporangiaceae</taxon>
        <taxon>Planotetraspora</taxon>
    </lineage>
</organism>
<accession>A0A8J3PUD2</accession>
<proteinExistence type="predicted"/>
<evidence type="ECO:0000313" key="2">
    <source>
        <dbReference type="EMBL" id="GIG81210.1"/>
    </source>
</evidence>
<name>A0A8J3PUD2_9ACTN</name>